<keyword evidence="2" id="KW-1185">Reference proteome</keyword>
<dbReference type="KEGG" id="anr:Ana3638_11330"/>
<organism evidence="1 2">
    <name type="scientific">Anaerocolumna sedimenticola</name>
    <dbReference type="NCBI Taxonomy" id="2696063"/>
    <lineage>
        <taxon>Bacteria</taxon>
        <taxon>Bacillati</taxon>
        <taxon>Bacillota</taxon>
        <taxon>Clostridia</taxon>
        <taxon>Lachnospirales</taxon>
        <taxon>Lachnospiraceae</taxon>
        <taxon>Anaerocolumna</taxon>
    </lineage>
</organism>
<dbReference type="Proteomes" id="UP000464314">
    <property type="component" value="Chromosome"/>
</dbReference>
<dbReference type="EMBL" id="CP048000">
    <property type="protein sequence ID" value="QHQ61293.1"/>
    <property type="molecule type" value="Genomic_DNA"/>
</dbReference>
<evidence type="ECO:0000313" key="2">
    <source>
        <dbReference type="Proteomes" id="UP000464314"/>
    </source>
</evidence>
<accession>A0A6P1TLK3</accession>
<dbReference type="RefSeq" id="WP_161838119.1">
    <property type="nucleotide sequence ID" value="NZ_CP048000.1"/>
</dbReference>
<evidence type="ECO:0000313" key="1">
    <source>
        <dbReference type="EMBL" id="QHQ61293.1"/>
    </source>
</evidence>
<dbReference type="AlphaFoldDB" id="A0A6P1TLK3"/>
<protein>
    <submittedName>
        <fullName evidence="1">Uncharacterized protein</fullName>
    </submittedName>
</protein>
<sequence length="67" mass="7521">MEKNYVNGNGIPLGFGMALAQNSEAMDYFSSLDDQKKQEVIDNCHGVRSKNEMRQYVSSLAEGNSFR</sequence>
<proteinExistence type="predicted"/>
<gene>
    <name evidence="1" type="ORF">Ana3638_11330</name>
</gene>
<reference evidence="1 2" key="1">
    <citation type="submission" date="2020-01" db="EMBL/GenBank/DDBJ databases">
        <title>Genome analysis of Anaerocolumna sp. CBA3638.</title>
        <authorList>
            <person name="Kim J."/>
            <person name="Roh S.W."/>
        </authorList>
    </citation>
    <scope>NUCLEOTIDE SEQUENCE [LARGE SCALE GENOMIC DNA]</scope>
    <source>
        <strain evidence="1 2">CBA3638</strain>
    </source>
</reference>
<name>A0A6P1TLK3_9FIRM</name>